<dbReference type="PANTHER" id="PTHR43205">
    <property type="entry name" value="PROSTAGLANDIN REDUCTASE"/>
    <property type="match status" value="1"/>
</dbReference>
<keyword evidence="1" id="KW-0560">Oxidoreductase</keyword>
<gene>
    <name evidence="3" type="ORF">GCM10020366_17420</name>
</gene>
<dbReference type="InterPro" id="IPR020843">
    <property type="entry name" value="ER"/>
</dbReference>
<evidence type="ECO:0000313" key="4">
    <source>
        <dbReference type="Proteomes" id="UP001500483"/>
    </source>
</evidence>
<dbReference type="Pfam" id="PF16884">
    <property type="entry name" value="ADH_N_2"/>
    <property type="match status" value="1"/>
</dbReference>
<dbReference type="InterPro" id="IPR041694">
    <property type="entry name" value="ADH_N_2"/>
</dbReference>
<evidence type="ECO:0000256" key="1">
    <source>
        <dbReference type="ARBA" id="ARBA00023002"/>
    </source>
</evidence>
<dbReference type="SUPFAM" id="SSF50129">
    <property type="entry name" value="GroES-like"/>
    <property type="match status" value="1"/>
</dbReference>
<dbReference type="EMBL" id="BAAAYK010000038">
    <property type="protein sequence ID" value="GAA3355814.1"/>
    <property type="molecule type" value="Genomic_DNA"/>
</dbReference>
<evidence type="ECO:0000259" key="2">
    <source>
        <dbReference type="SMART" id="SM00829"/>
    </source>
</evidence>
<reference evidence="4" key="1">
    <citation type="journal article" date="2019" name="Int. J. Syst. Evol. Microbiol.">
        <title>The Global Catalogue of Microorganisms (GCM) 10K type strain sequencing project: providing services to taxonomists for standard genome sequencing and annotation.</title>
        <authorList>
            <consortium name="The Broad Institute Genomics Platform"/>
            <consortium name="The Broad Institute Genome Sequencing Center for Infectious Disease"/>
            <person name="Wu L."/>
            <person name="Ma J."/>
        </authorList>
    </citation>
    <scope>NUCLEOTIDE SEQUENCE [LARGE SCALE GENOMIC DNA]</scope>
    <source>
        <strain evidence="4">JCM 9687</strain>
    </source>
</reference>
<name>A0ABP6RNZ7_9PSEU</name>
<organism evidence="3 4">
    <name type="scientific">Saccharopolyspora gregorii</name>
    <dbReference type="NCBI Taxonomy" id="33914"/>
    <lineage>
        <taxon>Bacteria</taxon>
        <taxon>Bacillati</taxon>
        <taxon>Actinomycetota</taxon>
        <taxon>Actinomycetes</taxon>
        <taxon>Pseudonocardiales</taxon>
        <taxon>Pseudonocardiaceae</taxon>
        <taxon>Saccharopolyspora</taxon>
    </lineage>
</organism>
<keyword evidence="4" id="KW-1185">Reference proteome</keyword>
<dbReference type="SUPFAM" id="SSF51735">
    <property type="entry name" value="NAD(P)-binding Rossmann-fold domains"/>
    <property type="match status" value="1"/>
</dbReference>
<evidence type="ECO:0000313" key="3">
    <source>
        <dbReference type="EMBL" id="GAA3355814.1"/>
    </source>
</evidence>
<dbReference type="SMART" id="SM00829">
    <property type="entry name" value="PKS_ER"/>
    <property type="match status" value="1"/>
</dbReference>
<dbReference type="Gene3D" id="3.90.180.10">
    <property type="entry name" value="Medium-chain alcohol dehydrogenases, catalytic domain"/>
    <property type="match status" value="1"/>
</dbReference>
<dbReference type="InterPro" id="IPR045010">
    <property type="entry name" value="MDR_fam"/>
</dbReference>
<accession>A0ABP6RNZ7</accession>
<dbReference type="CDD" id="cd05288">
    <property type="entry name" value="PGDH"/>
    <property type="match status" value="1"/>
</dbReference>
<dbReference type="InterPro" id="IPR013149">
    <property type="entry name" value="ADH-like_C"/>
</dbReference>
<feature type="domain" description="Enoyl reductase (ER)" evidence="2">
    <location>
        <begin position="16"/>
        <end position="331"/>
    </location>
</feature>
<dbReference type="InterPro" id="IPR011032">
    <property type="entry name" value="GroES-like_sf"/>
</dbReference>
<dbReference type="RefSeq" id="WP_344925447.1">
    <property type="nucleotide sequence ID" value="NZ_BAAAYK010000038.1"/>
</dbReference>
<dbReference type="Gene3D" id="3.40.50.720">
    <property type="entry name" value="NAD(P)-binding Rossmann-like Domain"/>
    <property type="match status" value="1"/>
</dbReference>
<protein>
    <submittedName>
        <fullName evidence="3">NADP-dependent oxidoreductase</fullName>
    </submittedName>
</protein>
<dbReference type="Pfam" id="PF00107">
    <property type="entry name" value="ADH_zinc_N"/>
    <property type="match status" value="1"/>
</dbReference>
<dbReference type="PANTHER" id="PTHR43205:SF7">
    <property type="entry name" value="PROSTAGLANDIN REDUCTASE 1"/>
    <property type="match status" value="1"/>
</dbReference>
<sequence length="333" mass="34434">MSRTSREVRLAHPPAGLPTAQDFTVVETAVPEPGPGELLVRNLGFQVFGAAVTTALGQDVAHFPGLHPGGVPFGPAVGEVVAGGGGFAPGDLVSHGAGWREFAVLPADRCAPLGDALPDPLLHLSHGWTGYAALTRIAPVRPGDAVFVSNAAGAIGSLAGRIARLLGAGRVVGSVGSPAKARRLVDELGYDAAVLRGEPLGEQLAAAAPDGLDVVVDLVGGEQLRAAVEAARPHARIALTGALTAQYATAGPRMRAPVDLDLAQLILKSVRVTGFRADDHPDALPEWNERFASWLRNGEIDFPHTRISGIDRAPRALEDLLAGRHVGAVLVEP</sequence>
<comment type="caution">
    <text evidence="3">The sequence shown here is derived from an EMBL/GenBank/DDBJ whole genome shotgun (WGS) entry which is preliminary data.</text>
</comment>
<proteinExistence type="predicted"/>
<dbReference type="InterPro" id="IPR036291">
    <property type="entry name" value="NAD(P)-bd_dom_sf"/>
</dbReference>
<dbReference type="Proteomes" id="UP001500483">
    <property type="component" value="Unassembled WGS sequence"/>
</dbReference>